<accession>A0ACC1PAK2</accession>
<comment type="caution">
    <text evidence="1">The sequence shown here is derived from an EMBL/GenBank/DDBJ whole genome shotgun (WGS) entry which is preliminary data.</text>
</comment>
<evidence type="ECO:0000313" key="1">
    <source>
        <dbReference type="EMBL" id="KAJ2988047.1"/>
    </source>
</evidence>
<evidence type="ECO:0000313" key="2">
    <source>
        <dbReference type="Proteomes" id="UP001143856"/>
    </source>
</evidence>
<sequence length="1050" mass="117614">MTTSTSSAEYGRRLIPHVIDDVAKEDPQRAILLSPRSSDPKDGWATMTFGDYANAINQCAQEIVDLYGKPADGQFPTIAYIGPSDARYLIIVVAAVKAGYQALFISPRNSQQAQLNLFDKTDCRLLWFAEPLKPVVEPWLREREMQVQQVKPLQQWFSTEQVPHFPYDKTFEQAEWEPFCVLHTSGSTGLPKPVVVKTGLLAISDAHQARGKWQGSNYWVNEVSQRVKSVFIPIPLFHTAALCSFFFGSVYRGHSTILPIGERPLTADLAIECLEILNFDAMFLPPSILEDISYSEYQMSKLSTLKMVVFGSGVLGREAGDRLVRHKVPILNVINSTEFGSLPIYFHQNPESWAYFKINSEEFGIEWRPSYDDTYEMVMVRKDKKPGLQGYFYTFPDLDEYSPKDLFRRHPTRPDFWLYYGRADNIIVFSNGEKLNPVSIEELVQGHPDVRGVLVVGSNKFQAGLLVEPMKPLENEEDKKAFIDSIWPLIEKANSETVAHGQISRELVAIASPTKPFFLSGKGSIQRAITIQLYAEEIDRLYDEAENASRPLITEADMSSEESLAAFISRLLQPRGREALGSETNFFTAGIDSLQVLNASRSLRANLKFGPTMLNAATIYRNPTPLRLARYILHKIASSGNESGDKLEDEDVRVGKALYEKYTRNLISGKSGRPDAPNEGQIILLTGSTGALGSYLLDQLVRNPAIRKVVCVNRAEDGGTKQQERQLRDRGMVLDPEHTQKIEYLHVDYSKGRLGLADDVYKSLLTSVHRIIHNAWPVNFNITTETFEPQLQGVRGLADFAAQADHRVAIVFISSIAAVHNWDPTRGPVPEERMEDWSLPGNNYGRSKMIGSLILDDAAVIGDFPAASIRVGQIAGPEANAGMWNKKEWFPSIIASSLHMGILPRELGSNDRVDWVPIERVARLALDVVGAAPGQRIEAKEINGYFHAVNASATTWSALALTVQQYYGNRIKQLVSCQEWVDRLENSSTDGKDIETNPGLKLVETYRGLSLGVAPVILDLQRTNERSKAMMEAPVISAELLAHWFRQWNF</sequence>
<keyword evidence="2" id="KW-1185">Reference proteome</keyword>
<proteinExistence type="predicted"/>
<organism evidence="1 2">
    <name type="scientific">Xylaria curta</name>
    <dbReference type="NCBI Taxonomy" id="42375"/>
    <lineage>
        <taxon>Eukaryota</taxon>
        <taxon>Fungi</taxon>
        <taxon>Dikarya</taxon>
        <taxon>Ascomycota</taxon>
        <taxon>Pezizomycotina</taxon>
        <taxon>Sordariomycetes</taxon>
        <taxon>Xylariomycetidae</taxon>
        <taxon>Xylariales</taxon>
        <taxon>Xylariaceae</taxon>
        <taxon>Xylaria</taxon>
    </lineage>
</organism>
<gene>
    <name evidence="1" type="ORF">NUW58_g4184</name>
</gene>
<reference evidence="1" key="1">
    <citation type="submission" date="2022-10" db="EMBL/GenBank/DDBJ databases">
        <title>Genome Sequence of Xylaria curta.</title>
        <authorList>
            <person name="Buettner E."/>
        </authorList>
    </citation>
    <scope>NUCLEOTIDE SEQUENCE</scope>
    <source>
        <strain evidence="1">Babe10</strain>
    </source>
</reference>
<name>A0ACC1PAK2_9PEZI</name>
<dbReference type="Proteomes" id="UP001143856">
    <property type="component" value="Unassembled WGS sequence"/>
</dbReference>
<protein>
    <submittedName>
        <fullName evidence="1">Uncharacterized protein</fullName>
    </submittedName>
</protein>
<dbReference type="EMBL" id="JAPDGR010000704">
    <property type="protein sequence ID" value="KAJ2988047.1"/>
    <property type="molecule type" value="Genomic_DNA"/>
</dbReference>